<name>A0A089YNY3_9PSED</name>
<dbReference type="Pfam" id="PF10139">
    <property type="entry name" value="Virul_Fac"/>
    <property type="match status" value="1"/>
</dbReference>
<protein>
    <recommendedName>
        <fullName evidence="3">HopL1 protein</fullName>
    </recommendedName>
</protein>
<dbReference type="PIRSF" id="PIRSF034586">
    <property type="entry name" value="Vir_effector_SfrC"/>
    <property type="match status" value="1"/>
</dbReference>
<dbReference type="OrthoDB" id="1060501at2"/>
<keyword evidence="2" id="KW-1185">Reference proteome</keyword>
<organism evidence="1 2">
    <name type="scientific">Pseudomonas rhizosphaerae</name>
    <dbReference type="NCBI Taxonomy" id="216142"/>
    <lineage>
        <taxon>Bacteria</taxon>
        <taxon>Pseudomonadati</taxon>
        <taxon>Pseudomonadota</taxon>
        <taxon>Gammaproteobacteria</taxon>
        <taxon>Pseudomonadales</taxon>
        <taxon>Pseudomonadaceae</taxon>
        <taxon>Pseudomonas</taxon>
    </lineage>
</organism>
<evidence type="ECO:0008006" key="3">
    <source>
        <dbReference type="Google" id="ProtNLM"/>
    </source>
</evidence>
<dbReference type="Proteomes" id="UP000029499">
    <property type="component" value="Chromosome"/>
</dbReference>
<evidence type="ECO:0000313" key="1">
    <source>
        <dbReference type="EMBL" id="AIS17299.1"/>
    </source>
</evidence>
<accession>A0A089YNY3</accession>
<sequence>MSDLSKQQSELAASWAAVHHGAGQALQWIEQTRPDAPRLDGEADNLNVRLHRARNLARNLERVACTPMTIGFFGLSQAGKSYLISALAAGESGKLETRFGAETLDFIAHINPVGGGKEATGLVTRFSRAALPSPDPAFPVELKLFSEIEIAKILANAWFKDFDLEQIEYEIDEARIQRILKAVEGRESPVDVPGVSADNVVSLWDYLNDNFKGSVKKLQHLYWPHVLRLAPRLSIQQRAELFSILWGEQPALTRVYEKLSAALAKLGHPHAVFAPLAALVSRDGYGEYSQTDSIMNVDILNRFDTSADLSIDVRPQRDGQLGASASVTVAQLAALTTEMTFCLINEPKDAVVNTVDLLDFPGYRGRMKLRELKDSTGADDNVVSQLLLRGKVAYLFERYTDCQEMNALVVCTASDKQSDVPDVGPVLTRWIEKTQGVNAQDRGKRSGIGLIWALTMLDKRISGALNTPANMLDAGWEGMVKLTMIERFGSFSWMTDWAGMPFQNTYLVRKPRMETPFIELHAQTGDELHILERSRERIDLLGQTFSANTLVGKHIYQPAQAWAALLQINDGGIKRFSESFKDVANTEFKLSRIRDQLTECLEDLTTHGLSSWYQSDGHGAMAAKRSQAQSILQHVGRNQAIVGELIDNLQLPGDGVRDLYLSGIYEEHSAPITQNVALDTPPASLYGNSGGFDFADFSAAFDAPEDTAAAPQSSSVAPESEGTDHRFAKAVFNAWIAHLRELANRQSLLNLLGLTKPIIEAVADELITAAYRQDVPGQLAKAVLKRAQSGARRDQLVERQVLEVQLVLGDFVSWFGFIQTPLAQRPKSLVGSKDHLYAFYADVEQGRLPILPAQPANQAKLFVGDWLSGLAALTLGNAGHSAGREITSEQNERLGHVLAALKAR</sequence>
<gene>
    <name evidence="1" type="ORF">LT40_07735</name>
</gene>
<dbReference type="eggNOG" id="COG4458">
    <property type="taxonomic scope" value="Bacteria"/>
</dbReference>
<dbReference type="HOGENOM" id="CLU_016489_0_0_6"/>
<dbReference type="EMBL" id="CP009533">
    <property type="protein sequence ID" value="AIS17299.1"/>
    <property type="molecule type" value="Genomic_DNA"/>
</dbReference>
<evidence type="ECO:0000313" key="2">
    <source>
        <dbReference type="Proteomes" id="UP000029499"/>
    </source>
</evidence>
<proteinExistence type="predicted"/>
<dbReference type="STRING" id="216142.LT40_07735"/>
<dbReference type="InterPro" id="IPR017030">
    <property type="entry name" value="Vir_effector_SfrC"/>
</dbReference>
<dbReference type="KEGG" id="prh:LT40_07735"/>
<dbReference type="RefSeq" id="WP_043188431.1">
    <property type="nucleotide sequence ID" value="NZ_CP009533.1"/>
</dbReference>
<dbReference type="AlphaFoldDB" id="A0A089YNY3"/>
<reference evidence="1 2" key="1">
    <citation type="journal article" date="2015" name="J. Biotechnol.">
        <title>Complete genome sequence of Pseudomonas rhizosphaerae IH5T (=DSM 16299T), a phosphate-solubilizing rhizobacterium for bacterial biofertilizer.</title>
        <authorList>
            <person name="Kwak Y."/>
            <person name="Jung B.K."/>
            <person name="Shin J.H."/>
        </authorList>
    </citation>
    <scope>NUCLEOTIDE SEQUENCE [LARGE SCALE GENOMIC DNA]</scope>
    <source>
        <strain evidence="1">DSM 16299</strain>
    </source>
</reference>